<feature type="transmembrane region" description="Helical" evidence="6">
    <location>
        <begin position="400"/>
        <end position="419"/>
    </location>
</feature>
<evidence type="ECO:0000256" key="7">
    <source>
        <dbReference type="SAM" id="SignalP"/>
    </source>
</evidence>
<dbReference type="InterPro" id="IPR013320">
    <property type="entry name" value="ConA-like_dom_sf"/>
</dbReference>
<dbReference type="InterPro" id="IPR035661">
    <property type="entry name" value="EMP46/EMP47_N"/>
</dbReference>
<feature type="chain" id="PRO_5009236067" evidence="7">
    <location>
        <begin position="19"/>
        <end position="431"/>
    </location>
</feature>
<dbReference type="GO" id="GO:0030134">
    <property type="term" value="C:COPII-coated ER to Golgi transport vesicle"/>
    <property type="evidence" value="ECO:0007669"/>
    <property type="project" value="TreeGrafter"/>
</dbReference>
<dbReference type="PANTHER" id="PTHR12223">
    <property type="entry name" value="VESICULAR MANNOSE-BINDING LECTIN"/>
    <property type="match status" value="1"/>
</dbReference>
<dbReference type="AlphaFoldDB" id="A0A1G4JKR8"/>
<feature type="domain" description="L-type lectin-like" evidence="8">
    <location>
        <begin position="25"/>
        <end position="239"/>
    </location>
</feature>
<dbReference type="GO" id="GO:0005537">
    <property type="term" value="F:D-mannose binding"/>
    <property type="evidence" value="ECO:0007669"/>
    <property type="project" value="TreeGrafter"/>
</dbReference>
<organism evidence="9 10">
    <name type="scientific">Lachancea nothofagi CBS 11611</name>
    <dbReference type="NCBI Taxonomy" id="1266666"/>
    <lineage>
        <taxon>Eukaryota</taxon>
        <taxon>Fungi</taxon>
        <taxon>Dikarya</taxon>
        <taxon>Ascomycota</taxon>
        <taxon>Saccharomycotina</taxon>
        <taxon>Saccharomycetes</taxon>
        <taxon>Saccharomycetales</taxon>
        <taxon>Saccharomycetaceae</taxon>
        <taxon>Lachancea</taxon>
    </lineage>
</organism>
<evidence type="ECO:0000256" key="1">
    <source>
        <dbReference type="ARBA" id="ARBA00004479"/>
    </source>
</evidence>
<evidence type="ECO:0000256" key="2">
    <source>
        <dbReference type="ARBA" id="ARBA00022692"/>
    </source>
</evidence>
<keyword evidence="4 6" id="KW-1133">Transmembrane helix</keyword>
<accession>A0A1G4JKR8</accession>
<sequence length="431" mass="48223">MLFHNVITLAVFAQQAVSHAVEKNRGPALNQDFSLPDLIQAKKLPKTWALGGQALLEEGRVVLTPKKATKGSVWSQNEYPLDNSFTAEWTIRSTNHQGKSEGGLAMWFVGAKGAVDTELYNGPSKFDGLQLLIDNNGALGGTLRAHLNDGNKQLTSSDVYGDTFASCLLAYQDSTVPLTVRLTYDSSDNHLLKVQVDNRVCFQTRMVKFPIQSYKFGITAENADNEESFELLEFELYDSVLEESLLPNVNVMEQPRFVTKVINQKTGEEELVEKTALEMNGGADSVSNLDLLLKLNRIEGKVLANDIGMLSKTIDELIQIQTLQSRKLDKVIALFASRKSSSGQDGEDSEVVDESFKEFFKMDEKLEKLLLEQQRIRDASKQNSFGENGGPHIDEIVRKLTIWLMPLVAVMMVMAYYTFKIRQEIVKTKLL</sequence>
<dbReference type="Pfam" id="PF03388">
    <property type="entry name" value="Lectin_leg-like"/>
    <property type="match status" value="1"/>
</dbReference>
<evidence type="ECO:0000256" key="4">
    <source>
        <dbReference type="ARBA" id="ARBA00022989"/>
    </source>
</evidence>
<name>A0A1G4JKR8_9SACH</name>
<dbReference type="SUPFAM" id="SSF49899">
    <property type="entry name" value="Concanavalin A-like lectins/glucanases"/>
    <property type="match status" value="1"/>
</dbReference>
<keyword evidence="3 7" id="KW-0732">Signal</keyword>
<evidence type="ECO:0000256" key="3">
    <source>
        <dbReference type="ARBA" id="ARBA00022729"/>
    </source>
</evidence>
<proteinExistence type="predicted"/>
<dbReference type="PANTHER" id="PTHR12223:SF28">
    <property type="entry name" value="LECTIN, MANNOSE BINDING 1 LIKE"/>
    <property type="match status" value="1"/>
</dbReference>
<gene>
    <name evidence="9" type="ORF">LANO_0D10924G</name>
</gene>
<dbReference type="Proteomes" id="UP000189911">
    <property type="component" value="Chromosome D"/>
</dbReference>
<feature type="signal peptide" evidence="7">
    <location>
        <begin position="1"/>
        <end position="18"/>
    </location>
</feature>
<dbReference type="GO" id="GO:0006888">
    <property type="term" value="P:endoplasmic reticulum to Golgi vesicle-mediated transport"/>
    <property type="evidence" value="ECO:0007669"/>
    <property type="project" value="TreeGrafter"/>
</dbReference>
<dbReference type="InterPro" id="IPR005052">
    <property type="entry name" value="Lectin_leg"/>
</dbReference>
<dbReference type="CDD" id="cd06903">
    <property type="entry name" value="lectin_EMP46_EMP47"/>
    <property type="match status" value="1"/>
</dbReference>
<evidence type="ECO:0000313" key="10">
    <source>
        <dbReference type="Proteomes" id="UP000189911"/>
    </source>
</evidence>
<keyword evidence="5 6" id="KW-0472">Membrane</keyword>
<dbReference type="InterPro" id="IPR051136">
    <property type="entry name" value="Intracellular_Lectin-GPT"/>
</dbReference>
<keyword evidence="10" id="KW-1185">Reference proteome</keyword>
<evidence type="ECO:0000256" key="5">
    <source>
        <dbReference type="ARBA" id="ARBA00023136"/>
    </source>
</evidence>
<reference evidence="10" key="1">
    <citation type="submission" date="2016-03" db="EMBL/GenBank/DDBJ databases">
        <authorList>
            <person name="Devillers Hugo."/>
        </authorList>
    </citation>
    <scope>NUCLEOTIDE SEQUENCE [LARGE SCALE GENOMIC DNA]</scope>
</reference>
<evidence type="ECO:0000313" key="9">
    <source>
        <dbReference type="EMBL" id="SCU91161.1"/>
    </source>
</evidence>
<dbReference type="EMBL" id="LT598448">
    <property type="protein sequence ID" value="SCU91161.1"/>
    <property type="molecule type" value="Genomic_DNA"/>
</dbReference>
<dbReference type="GO" id="GO:0000139">
    <property type="term" value="C:Golgi membrane"/>
    <property type="evidence" value="ECO:0007669"/>
    <property type="project" value="TreeGrafter"/>
</dbReference>
<dbReference type="PROSITE" id="PS51328">
    <property type="entry name" value="L_LECTIN_LIKE"/>
    <property type="match status" value="1"/>
</dbReference>
<dbReference type="GO" id="GO:0005789">
    <property type="term" value="C:endoplasmic reticulum membrane"/>
    <property type="evidence" value="ECO:0007669"/>
    <property type="project" value="TreeGrafter"/>
</dbReference>
<evidence type="ECO:0000259" key="8">
    <source>
        <dbReference type="PROSITE" id="PS51328"/>
    </source>
</evidence>
<comment type="subcellular location">
    <subcellularLocation>
        <location evidence="1">Membrane</location>
        <topology evidence="1">Single-pass type I membrane protein</topology>
    </subcellularLocation>
</comment>
<protein>
    <submittedName>
        <fullName evidence="9">LANO_0D10924g1_1</fullName>
    </submittedName>
</protein>
<dbReference type="GO" id="GO:0005793">
    <property type="term" value="C:endoplasmic reticulum-Golgi intermediate compartment"/>
    <property type="evidence" value="ECO:0007669"/>
    <property type="project" value="TreeGrafter"/>
</dbReference>
<dbReference type="OrthoDB" id="10265193at2759"/>
<dbReference type="Gene3D" id="2.60.120.200">
    <property type="match status" value="1"/>
</dbReference>
<keyword evidence="2 6" id="KW-0812">Transmembrane</keyword>
<evidence type="ECO:0000256" key="6">
    <source>
        <dbReference type="SAM" id="Phobius"/>
    </source>
</evidence>